<keyword evidence="4 9" id="KW-0863">Zinc-finger</keyword>
<evidence type="ECO:0000256" key="7">
    <source>
        <dbReference type="ARBA" id="ARBA00023163"/>
    </source>
</evidence>
<keyword evidence="12" id="KW-1185">Reference proteome</keyword>
<feature type="domain" description="C2H2-type" evidence="10">
    <location>
        <begin position="62"/>
        <end position="89"/>
    </location>
</feature>
<evidence type="ECO:0000313" key="11">
    <source>
        <dbReference type="EMBL" id="GER25977.1"/>
    </source>
</evidence>
<keyword evidence="8" id="KW-0539">Nucleus</keyword>
<dbReference type="FunFam" id="3.30.160.60:FF:000100">
    <property type="entry name" value="Zinc finger 45-like"/>
    <property type="match status" value="1"/>
</dbReference>
<keyword evidence="2" id="KW-0479">Metal-binding</keyword>
<dbReference type="PROSITE" id="PS50157">
    <property type="entry name" value="ZINC_FINGER_C2H2_2"/>
    <property type="match status" value="5"/>
</dbReference>
<dbReference type="InterPro" id="IPR036236">
    <property type="entry name" value="Znf_C2H2_sf"/>
</dbReference>
<dbReference type="InterPro" id="IPR013087">
    <property type="entry name" value="Znf_C2H2_type"/>
</dbReference>
<proteinExistence type="predicted"/>
<dbReference type="Pfam" id="PF00096">
    <property type="entry name" value="zf-C2H2"/>
    <property type="match status" value="4"/>
</dbReference>
<dbReference type="GO" id="GO:0005730">
    <property type="term" value="C:nucleolus"/>
    <property type="evidence" value="ECO:0007669"/>
    <property type="project" value="TreeGrafter"/>
</dbReference>
<evidence type="ECO:0000256" key="5">
    <source>
        <dbReference type="ARBA" id="ARBA00022833"/>
    </source>
</evidence>
<evidence type="ECO:0000259" key="10">
    <source>
        <dbReference type="PROSITE" id="PS50157"/>
    </source>
</evidence>
<dbReference type="PROSITE" id="PS00028">
    <property type="entry name" value="ZINC_FINGER_C2H2_1"/>
    <property type="match status" value="7"/>
</dbReference>
<dbReference type="GO" id="GO:0003700">
    <property type="term" value="F:DNA-binding transcription factor activity"/>
    <property type="evidence" value="ECO:0007669"/>
    <property type="project" value="TreeGrafter"/>
</dbReference>
<dbReference type="PANTHER" id="PTHR46179:SF13">
    <property type="entry name" value="C2H2-TYPE DOMAIN-CONTAINING PROTEIN"/>
    <property type="match status" value="1"/>
</dbReference>
<evidence type="ECO:0000256" key="2">
    <source>
        <dbReference type="ARBA" id="ARBA00022723"/>
    </source>
</evidence>
<reference evidence="12" key="1">
    <citation type="journal article" date="2019" name="Curr. Biol.">
        <title>Genome Sequence of Striga asiatica Provides Insight into the Evolution of Plant Parasitism.</title>
        <authorList>
            <person name="Yoshida S."/>
            <person name="Kim S."/>
            <person name="Wafula E.K."/>
            <person name="Tanskanen J."/>
            <person name="Kim Y.M."/>
            <person name="Honaas L."/>
            <person name="Yang Z."/>
            <person name="Spallek T."/>
            <person name="Conn C.E."/>
            <person name="Ichihashi Y."/>
            <person name="Cheong K."/>
            <person name="Cui S."/>
            <person name="Der J.P."/>
            <person name="Gundlach H."/>
            <person name="Jiao Y."/>
            <person name="Hori C."/>
            <person name="Ishida J.K."/>
            <person name="Kasahara H."/>
            <person name="Kiba T."/>
            <person name="Kim M.S."/>
            <person name="Koo N."/>
            <person name="Laohavisit A."/>
            <person name="Lee Y.H."/>
            <person name="Lumba S."/>
            <person name="McCourt P."/>
            <person name="Mortimer J.C."/>
            <person name="Mutuku J.M."/>
            <person name="Nomura T."/>
            <person name="Sasaki-Sekimoto Y."/>
            <person name="Seto Y."/>
            <person name="Wang Y."/>
            <person name="Wakatake T."/>
            <person name="Sakakibara H."/>
            <person name="Demura T."/>
            <person name="Yamaguchi S."/>
            <person name="Yoneyama K."/>
            <person name="Manabe R.I."/>
            <person name="Nelson D.C."/>
            <person name="Schulman A.H."/>
            <person name="Timko M.P."/>
            <person name="dePamphilis C.W."/>
            <person name="Choi D."/>
            <person name="Shirasu K."/>
        </authorList>
    </citation>
    <scope>NUCLEOTIDE SEQUENCE [LARGE SCALE GENOMIC DNA]</scope>
    <source>
        <strain evidence="12">cv. UVA1</strain>
    </source>
</reference>
<dbReference type="Proteomes" id="UP000325081">
    <property type="component" value="Unassembled WGS sequence"/>
</dbReference>
<feature type="domain" description="C2H2-type" evidence="10">
    <location>
        <begin position="275"/>
        <end position="305"/>
    </location>
</feature>
<dbReference type="GO" id="GO:0008270">
    <property type="term" value="F:zinc ion binding"/>
    <property type="evidence" value="ECO:0007669"/>
    <property type="project" value="UniProtKB-KW"/>
</dbReference>
<dbReference type="SUPFAM" id="SSF57667">
    <property type="entry name" value="beta-beta-alpha zinc fingers"/>
    <property type="match status" value="5"/>
</dbReference>
<dbReference type="GO" id="GO:0080084">
    <property type="term" value="F:5S rDNA binding"/>
    <property type="evidence" value="ECO:0007669"/>
    <property type="project" value="TreeGrafter"/>
</dbReference>
<evidence type="ECO:0000256" key="6">
    <source>
        <dbReference type="ARBA" id="ARBA00023015"/>
    </source>
</evidence>
<dbReference type="AlphaFoldDB" id="A0A5A7P031"/>
<keyword evidence="6" id="KW-0805">Transcription regulation</keyword>
<organism evidence="11 12">
    <name type="scientific">Striga asiatica</name>
    <name type="common">Asiatic witchweed</name>
    <name type="synonym">Buchnera asiatica</name>
    <dbReference type="NCBI Taxonomy" id="4170"/>
    <lineage>
        <taxon>Eukaryota</taxon>
        <taxon>Viridiplantae</taxon>
        <taxon>Streptophyta</taxon>
        <taxon>Embryophyta</taxon>
        <taxon>Tracheophyta</taxon>
        <taxon>Spermatophyta</taxon>
        <taxon>Magnoliopsida</taxon>
        <taxon>eudicotyledons</taxon>
        <taxon>Gunneridae</taxon>
        <taxon>Pentapetalae</taxon>
        <taxon>asterids</taxon>
        <taxon>lamiids</taxon>
        <taxon>Lamiales</taxon>
        <taxon>Orobanchaceae</taxon>
        <taxon>Buchnereae</taxon>
        <taxon>Striga</taxon>
    </lineage>
</organism>
<comment type="caution">
    <text evidence="11">The sequence shown here is derived from an EMBL/GenBank/DDBJ whole genome shotgun (WGS) entry which is preliminary data.</text>
</comment>
<feature type="domain" description="C2H2-type" evidence="10">
    <location>
        <begin position="185"/>
        <end position="214"/>
    </location>
</feature>
<evidence type="ECO:0000256" key="8">
    <source>
        <dbReference type="ARBA" id="ARBA00023242"/>
    </source>
</evidence>
<evidence type="ECO:0000256" key="1">
    <source>
        <dbReference type="ARBA" id="ARBA00004123"/>
    </source>
</evidence>
<evidence type="ECO:0000256" key="4">
    <source>
        <dbReference type="ARBA" id="ARBA00022771"/>
    </source>
</evidence>
<dbReference type="SMART" id="SM00355">
    <property type="entry name" value="ZnF_C2H2"/>
    <property type="match status" value="9"/>
</dbReference>
<evidence type="ECO:0000313" key="12">
    <source>
        <dbReference type="Proteomes" id="UP000325081"/>
    </source>
</evidence>
<dbReference type="Gene3D" id="3.30.160.60">
    <property type="entry name" value="Classic Zinc Finger"/>
    <property type="match status" value="5"/>
</dbReference>
<sequence>MADGGDQARGPIFRDIRRYYCEYCGICRSKKSLIARHMLTEHEEKVREKGENVEEEHGKKLNLCNECGASFRKPAYLKQHMQSHSLEVDFQRIRWGTACEAPSSEPPSRFVIIERPFVCPVDDCNSSYRRKDHLARHMLQHEGKLFICSIENCKHRFAYQGNMTRHVKEFHVKPAPADVETPKEYVCGELGCGKAFKYPSRLRKHESSHVKLDSVEALCGVPSCMKYFSNVKCLKEHIRSCHQYIKCDKCGQKQLKKNIKRHMRLHESDVSPERIKCLVEGCSLMFSNTSNLKKHVKAVHFELKPFACGMPGCSMKFAYKHVRNNHEKSGSHVYTPGDFEESDAQFRSMPRGGRKRKFPVIETLLRKRVVLPIESEFDMKSTEENDTVSPIIC</sequence>
<dbReference type="GO" id="GO:0006357">
    <property type="term" value="P:regulation of transcription by RNA polymerase II"/>
    <property type="evidence" value="ECO:0007669"/>
    <property type="project" value="TreeGrafter"/>
</dbReference>
<dbReference type="EMBL" id="BKCP01000669">
    <property type="protein sequence ID" value="GER25977.1"/>
    <property type="molecule type" value="Genomic_DNA"/>
</dbReference>
<name>A0A5A7P031_STRAF</name>
<gene>
    <name evidence="11" type="ORF">STAS_01594</name>
</gene>
<keyword evidence="3" id="KW-0677">Repeat</keyword>
<evidence type="ECO:0000256" key="3">
    <source>
        <dbReference type="ARBA" id="ARBA00022737"/>
    </source>
</evidence>
<dbReference type="InterPro" id="IPR051061">
    <property type="entry name" value="Zinc_finger_trans_reg"/>
</dbReference>
<feature type="domain" description="C2H2-type" evidence="10">
    <location>
        <begin position="146"/>
        <end position="176"/>
    </location>
</feature>
<keyword evidence="7" id="KW-0804">Transcription</keyword>
<dbReference type="OrthoDB" id="427030at2759"/>
<feature type="domain" description="C2H2-type" evidence="10">
    <location>
        <begin position="117"/>
        <end position="146"/>
    </location>
</feature>
<keyword evidence="5" id="KW-0862">Zinc</keyword>
<evidence type="ECO:0000256" key="9">
    <source>
        <dbReference type="PROSITE-ProRule" id="PRU00042"/>
    </source>
</evidence>
<dbReference type="PANTHER" id="PTHR46179">
    <property type="entry name" value="ZINC FINGER PROTEIN"/>
    <property type="match status" value="1"/>
</dbReference>
<comment type="subcellular location">
    <subcellularLocation>
        <location evidence="1">Nucleus</location>
    </subcellularLocation>
</comment>
<accession>A0A5A7P031</accession>
<protein>
    <submittedName>
        <fullName evidence="11">Zinc finger family protein</fullName>
    </submittedName>
</protein>